<dbReference type="AlphaFoldDB" id="A0A4Q2RWF2"/>
<sequence>MTPRARRVVRQVTSHPRVGRHSGLRIASRGADTRGLGVGTVAGPEPGDRVIEDDETRVYLDREAEPRVVGHLLDAVTEESGRVRFVVKPR</sequence>
<feature type="region of interest" description="Disordered" evidence="1">
    <location>
        <begin position="1"/>
        <end position="49"/>
    </location>
</feature>
<name>A0A4Q2RWF2_9ACTN</name>
<reference evidence="2 3" key="1">
    <citation type="submission" date="2019-01" db="EMBL/GenBank/DDBJ databases">
        <title>Novel species of Nocardioides.</title>
        <authorList>
            <person name="Liu Q."/>
            <person name="Xin Y.-H."/>
        </authorList>
    </citation>
    <scope>NUCLEOTIDE SEQUENCE [LARGE SCALE GENOMIC DNA]</scope>
    <source>
        <strain evidence="2 3">HLT3-15</strain>
    </source>
</reference>
<gene>
    <name evidence="2" type="ORF">EUA06_04815</name>
</gene>
<dbReference type="EMBL" id="SDWS01000002">
    <property type="protein sequence ID" value="RYB92284.1"/>
    <property type="molecule type" value="Genomic_DNA"/>
</dbReference>
<dbReference type="RefSeq" id="WP_165354256.1">
    <property type="nucleotide sequence ID" value="NZ_SDWS01000002.1"/>
</dbReference>
<protein>
    <submittedName>
        <fullName evidence="2">Uncharacterized protein</fullName>
    </submittedName>
</protein>
<evidence type="ECO:0000256" key="1">
    <source>
        <dbReference type="SAM" id="MobiDB-lite"/>
    </source>
</evidence>
<dbReference type="Proteomes" id="UP000291838">
    <property type="component" value="Unassembled WGS sequence"/>
</dbReference>
<comment type="caution">
    <text evidence="2">The sequence shown here is derived from an EMBL/GenBank/DDBJ whole genome shotgun (WGS) entry which is preliminary data.</text>
</comment>
<evidence type="ECO:0000313" key="2">
    <source>
        <dbReference type="EMBL" id="RYB92284.1"/>
    </source>
</evidence>
<evidence type="ECO:0000313" key="3">
    <source>
        <dbReference type="Proteomes" id="UP000291838"/>
    </source>
</evidence>
<keyword evidence="3" id="KW-1185">Reference proteome</keyword>
<dbReference type="SUPFAM" id="SSF89360">
    <property type="entry name" value="HesB-like domain"/>
    <property type="match status" value="1"/>
</dbReference>
<accession>A0A4Q2RWF2</accession>
<dbReference type="InterPro" id="IPR035903">
    <property type="entry name" value="HesB-like_dom_sf"/>
</dbReference>
<organism evidence="2 3">
    <name type="scientific">Nocardioides glacieisoli</name>
    <dbReference type="NCBI Taxonomy" id="1168730"/>
    <lineage>
        <taxon>Bacteria</taxon>
        <taxon>Bacillati</taxon>
        <taxon>Actinomycetota</taxon>
        <taxon>Actinomycetes</taxon>
        <taxon>Propionibacteriales</taxon>
        <taxon>Nocardioidaceae</taxon>
        <taxon>Nocardioides</taxon>
    </lineage>
</organism>
<proteinExistence type="predicted"/>